<dbReference type="GO" id="GO:0002376">
    <property type="term" value="P:immune system process"/>
    <property type="evidence" value="ECO:0007669"/>
    <property type="project" value="UniProtKB-KW"/>
</dbReference>
<evidence type="ECO:0000256" key="2">
    <source>
        <dbReference type="ARBA" id="ARBA00022859"/>
    </source>
</evidence>
<dbReference type="Ensembl" id="ENSCAFT00030017262.1">
    <property type="protein sequence ID" value="ENSCAFP00030015072.1"/>
    <property type="gene ID" value="ENSCAFG00030009326.1"/>
</dbReference>
<evidence type="ECO:0000259" key="5">
    <source>
        <dbReference type="PROSITE" id="PS50835"/>
    </source>
</evidence>
<dbReference type="SUPFAM" id="SSF48726">
    <property type="entry name" value="Immunoglobulin"/>
    <property type="match status" value="1"/>
</dbReference>
<feature type="chain" id="PRO_5034950739" description="Ig-like domain-containing protein" evidence="4">
    <location>
        <begin position="22"/>
        <end position="163"/>
    </location>
</feature>
<dbReference type="PROSITE" id="PS50835">
    <property type="entry name" value="IG_LIKE"/>
    <property type="match status" value="1"/>
</dbReference>
<keyword evidence="1 4" id="KW-0732">Signal</keyword>
<dbReference type="Proteomes" id="UP000694429">
    <property type="component" value="Chromosome 16"/>
</dbReference>
<evidence type="ECO:0000313" key="6">
    <source>
        <dbReference type="Ensembl" id="ENSCAFP00030015072.1"/>
    </source>
</evidence>
<accession>A0A8C0MPY5</accession>
<dbReference type="InterPro" id="IPR007110">
    <property type="entry name" value="Ig-like_dom"/>
</dbReference>
<dbReference type="SMART" id="SM00406">
    <property type="entry name" value="IGv"/>
    <property type="match status" value="1"/>
</dbReference>
<dbReference type="InterPro" id="IPR036179">
    <property type="entry name" value="Ig-like_dom_sf"/>
</dbReference>
<dbReference type="InterPro" id="IPR013106">
    <property type="entry name" value="Ig_V-set"/>
</dbReference>
<dbReference type="Gene3D" id="2.60.40.10">
    <property type="entry name" value="Immunoglobulins"/>
    <property type="match status" value="1"/>
</dbReference>
<evidence type="ECO:0000256" key="3">
    <source>
        <dbReference type="SAM" id="MobiDB-lite"/>
    </source>
</evidence>
<protein>
    <recommendedName>
        <fullName evidence="5">Ig-like domain-containing protein</fullName>
    </recommendedName>
</protein>
<keyword evidence="2" id="KW-0391">Immunity</keyword>
<evidence type="ECO:0000313" key="7">
    <source>
        <dbReference type="Proteomes" id="UP000694429"/>
    </source>
</evidence>
<dbReference type="PANTHER" id="PTHR23268">
    <property type="entry name" value="T-CELL RECEPTOR BETA CHAIN"/>
    <property type="match status" value="1"/>
</dbReference>
<name>A0A8C0MPY5_CANLF</name>
<evidence type="ECO:0000256" key="4">
    <source>
        <dbReference type="SAM" id="SignalP"/>
    </source>
</evidence>
<feature type="domain" description="Ig-like" evidence="5">
    <location>
        <begin position="34"/>
        <end position="110"/>
    </location>
</feature>
<feature type="region of interest" description="Disordered" evidence="3">
    <location>
        <begin position="119"/>
        <end position="163"/>
    </location>
</feature>
<feature type="signal peptide" evidence="4">
    <location>
        <begin position="1"/>
        <end position="21"/>
    </location>
</feature>
<dbReference type="Pfam" id="PF07686">
    <property type="entry name" value="V-set"/>
    <property type="match status" value="1"/>
</dbReference>
<organism evidence="6 7">
    <name type="scientific">Canis lupus familiaris</name>
    <name type="common">Dog</name>
    <name type="synonym">Canis familiaris</name>
    <dbReference type="NCBI Taxonomy" id="9615"/>
    <lineage>
        <taxon>Eukaryota</taxon>
        <taxon>Metazoa</taxon>
        <taxon>Chordata</taxon>
        <taxon>Craniata</taxon>
        <taxon>Vertebrata</taxon>
        <taxon>Euteleostomi</taxon>
        <taxon>Mammalia</taxon>
        <taxon>Eutheria</taxon>
        <taxon>Laurasiatheria</taxon>
        <taxon>Carnivora</taxon>
        <taxon>Caniformia</taxon>
        <taxon>Canidae</taxon>
        <taxon>Canis</taxon>
    </lineage>
</organism>
<dbReference type="InterPro" id="IPR050413">
    <property type="entry name" value="TCR_beta_variable"/>
</dbReference>
<evidence type="ECO:0000256" key="1">
    <source>
        <dbReference type="ARBA" id="ARBA00022729"/>
    </source>
</evidence>
<dbReference type="InterPro" id="IPR013783">
    <property type="entry name" value="Ig-like_fold"/>
</dbReference>
<dbReference type="PANTHER" id="PTHR23268:SF28">
    <property type="entry name" value="T CELL RECEPTOR BETA VARIABLE 19"/>
    <property type="match status" value="1"/>
</dbReference>
<proteinExistence type="predicted"/>
<sequence length="163" mass="18436">MGNQVICCVALCLLGAGTASGGITQTPKYLFREEGRGVTLECEQDFNHDSMYWYRQDPGQGLRLIYYSLVENDAQKGDIPEGYSASRMKKAFFSLTMTSVQKNQTALYLCASGRDTVNHTAWNRDERPRQEPQSQPPGSHHPEPEPWRRWGVRLGRGNHSFPV</sequence>
<reference evidence="6" key="1">
    <citation type="submission" date="2019-03" db="EMBL/GenBank/DDBJ databases">
        <authorList>
            <person name="Warren W.C."/>
            <person name="Johnson G.S."/>
        </authorList>
    </citation>
    <scope>NUCLEOTIDE SEQUENCE [LARGE SCALE GENOMIC DNA]</scope>
    <source>
        <strain evidence="6">Basenji</strain>
    </source>
</reference>
<dbReference type="AlphaFoldDB" id="A0A8C0MPY5"/>
<reference evidence="6" key="2">
    <citation type="submission" date="2025-08" db="UniProtKB">
        <authorList>
            <consortium name="Ensembl"/>
        </authorList>
    </citation>
    <scope>IDENTIFICATION</scope>
</reference>